<evidence type="ECO:0000313" key="2">
    <source>
        <dbReference type="EMBL" id="SDR71802.1"/>
    </source>
</evidence>
<dbReference type="InterPro" id="IPR029058">
    <property type="entry name" value="AB_hydrolase_fold"/>
</dbReference>
<sequence>MFCPNQRSRRWRICEAQRIKFAAVTRCRIPLLRENMSNAVLLDEAVTPLGATLVLGHGAGAPMDSPFMALLAAQLALRGVRVLRFEFPYMAARRRDGGKRPPNPMPVLQAHLRELCGELDQPFFVGGKSMGGRVASMLAGELGARGFLCFGYPFHPPGKPEKTRIAHLQQLECPGLILQGTRDPFGKPEELAAYTLDSHLQLHWLDSGEHDFKPLKASGRTQQELIAEAAEVAAGFCRQHL</sequence>
<protein>
    <recommendedName>
        <fullName evidence="1">KANL3/Tex30 alpha/beta hydrolase-like domain-containing protein</fullName>
    </recommendedName>
</protein>
<dbReference type="Proteomes" id="UP000243413">
    <property type="component" value="Chromosome I"/>
</dbReference>
<accession>A0A1H1LBW8</accession>
<dbReference type="AlphaFoldDB" id="A0A1H1LBW8"/>
<proteinExistence type="predicted"/>
<dbReference type="InterPro" id="IPR026555">
    <property type="entry name" value="NSL3/Tex30"/>
</dbReference>
<reference evidence="3" key="1">
    <citation type="submission" date="2016-10" db="EMBL/GenBank/DDBJ databases">
        <authorList>
            <person name="Varghese N."/>
            <person name="Submissions S."/>
        </authorList>
    </citation>
    <scope>NUCLEOTIDE SEQUENCE [LARGE SCALE GENOMIC DNA]</scope>
    <source>
        <strain evidence="3">JCM 14963</strain>
    </source>
</reference>
<dbReference type="SUPFAM" id="SSF53474">
    <property type="entry name" value="alpha/beta-Hydrolases"/>
    <property type="match status" value="1"/>
</dbReference>
<dbReference type="EMBL" id="LT629763">
    <property type="protein sequence ID" value="SDR71802.1"/>
    <property type="molecule type" value="Genomic_DNA"/>
</dbReference>
<name>A0A1H1LBW8_9GAMM</name>
<dbReference type="Gene3D" id="3.40.50.1820">
    <property type="entry name" value="alpha/beta hydrolase"/>
    <property type="match status" value="1"/>
</dbReference>
<evidence type="ECO:0000259" key="1">
    <source>
        <dbReference type="Pfam" id="PF20408"/>
    </source>
</evidence>
<dbReference type="InterPro" id="IPR046879">
    <property type="entry name" value="KANL3/Tex30_Abhydrolase"/>
</dbReference>
<evidence type="ECO:0000313" key="3">
    <source>
        <dbReference type="Proteomes" id="UP000243413"/>
    </source>
</evidence>
<dbReference type="PANTHER" id="PTHR13136">
    <property type="entry name" value="TESTIS DEVELOPMENT PROTEIN PRTD"/>
    <property type="match status" value="1"/>
</dbReference>
<dbReference type="PANTHER" id="PTHR13136:SF11">
    <property type="entry name" value="TESTIS-EXPRESSED PROTEIN 30"/>
    <property type="match status" value="1"/>
</dbReference>
<feature type="domain" description="KANL3/Tex30 alpha/beta hydrolase-like" evidence="1">
    <location>
        <begin position="51"/>
        <end position="236"/>
    </location>
</feature>
<dbReference type="Pfam" id="PF20408">
    <property type="entry name" value="Abhydrolase_11"/>
    <property type="match status" value="1"/>
</dbReference>
<organism evidence="2 3">
    <name type="scientific">Halopseudomonas sabulinigri</name>
    <dbReference type="NCBI Taxonomy" id="472181"/>
    <lineage>
        <taxon>Bacteria</taxon>
        <taxon>Pseudomonadati</taxon>
        <taxon>Pseudomonadota</taxon>
        <taxon>Gammaproteobacteria</taxon>
        <taxon>Pseudomonadales</taxon>
        <taxon>Pseudomonadaceae</taxon>
        <taxon>Halopseudomonas</taxon>
    </lineage>
</organism>
<gene>
    <name evidence="2" type="ORF">SAMN05216271_0154</name>
</gene>
<dbReference type="STRING" id="472181.SAMN05216271_0154"/>